<dbReference type="Proteomes" id="UP000325577">
    <property type="component" value="Linkage Group LG3"/>
</dbReference>
<dbReference type="GO" id="GO:0005737">
    <property type="term" value="C:cytoplasm"/>
    <property type="evidence" value="ECO:0007669"/>
    <property type="project" value="TreeGrafter"/>
</dbReference>
<dbReference type="Pfam" id="PF10354">
    <property type="entry name" value="BMT5-like"/>
    <property type="match status" value="1"/>
</dbReference>
<sequence length="476" mass="52788">MMTQAQVAHLSVHLVWTYMGTQGTNGALCQNILIFQRGLGSHSDSSTTWALQQEVPTSSPSSDSYDDSSESSPSGAFVCSSSVDLHGDMSTNGALCQNIMVVQQGLDSHSNSSTTWALQQEVPTSSPSSDSYDDSSPSGAFVCSSSVDLHGATSTNGALCQNIMVVQQGLDSHSNSSTTWALQQELLISSPSVESPSDLSTDRSLDLPIVVNSNIEVLEEKRQIIPLLSELNSFKPRGKEKEEEEEERVEEKICKGLGIKERWIKYYSSRQKILLVGEGDFSFSASLALAFGSATNMIATSLNSRGFLLQNYKNALFNIQNLRSRGCKVMHGVDAAEMADHLFFKGKKFNRIVFNFPLAGFFPNESRYSELCRNRNLVFLFLSNAKKMITRRGEIHISHKSNGFFKEWDLENLASSLSVQLIEEVHFNYTDYPGYHTKYGFGGDKNFNCNPSKTYKFGLKKTARNKSLQSSYRIMK</sequence>
<dbReference type="InterPro" id="IPR019446">
    <property type="entry name" value="BMT5-like"/>
</dbReference>
<dbReference type="PANTHER" id="PTHR11538">
    <property type="entry name" value="PHENYLALANYL-TRNA SYNTHETASE"/>
    <property type="match status" value="1"/>
</dbReference>
<dbReference type="EMBL" id="CM018046">
    <property type="protein sequence ID" value="KAA8527104.1"/>
    <property type="molecule type" value="Genomic_DNA"/>
</dbReference>
<evidence type="ECO:0000259" key="2">
    <source>
        <dbReference type="Pfam" id="PF10354"/>
    </source>
</evidence>
<feature type="domain" description="25S rRNA (uridine-N(3))-methyltransferase BMT5-like" evidence="2">
    <location>
        <begin position="274"/>
        <end position="438"/>
    </location>
</feature>
<feature type="region of interest" description="Disordered" evidence="1">
    <location>
        <begin position="47"/>
        <end position="73"/>
    </location>
</feature>
<dbReference type="GO" id="GO:0070475">
    <property type="term" value="P:rRNA base methylation"/>
    <property type="evidence" value="ECO:0007669"/>
    <property type="project" value="InterPro"/>
</dbReference>
<evidence type="ECO:0000313" key="3">
    <source>
        <dbReference type="EMBL" id="KAA8527104.1"/>
    </source>
</evidence>
<dbReference type="OrthoDB" id="273345at2759"/>
<organism evidence="3 4">
    <name type="scientific">Nyssa sinensis</name>
    <dbReference type="NCBI Taxonomy" id="561372"/>
    <lineage>
        <taxon>Eukaryota</taxon>
        <taxon>Viridiplantae</taxon>
        <taxon>Streptophyta</taxon>
        <taxon>Embryophyta</taxon>
        <taxon>Tracheophyta</taxon>
        <taxon>Spermatophyta</taxon>
        <taxon>Magnoliopsida</taxon>
        <taxon>eudicotyledons</taxon>
        <taxon>Gunneridae</taxon>
        <taxon>Pentapetalae</taxon>
        <taxon>asterids</taxon>
        <taxon>Cornales</taxon>
        <taxon>Nyssaceae</taxon>
        <taxon>Nyssa</taxon>
    </lineage>
</organism>
<proteinExistence type="predicted"/>
<dbReference type="GO" id="GO:0070042">
    <property type="term" value="F:rRNA (uridine-N3-)-methyltransferase activity"/>
    <property type="evidence" value="ECO:0007669"/>
    <property type="project" value="InterPro"/>
</dbReference>
<protein>
    <recommendedName>
        <fullName evidence="2">25S rRNA (uridine-N(3))-methyltransferase BMT5-like domain-containing protein</fullName>
    </recommendedName>
</protein>
<gene>
    <name evidence="3" type="ORF">F0562_008667</name>
</gene>
<feature type="compositionally biased region" description="Low complexity" evidence="1">
    <location>
        <begin position="123"/>
        <end position="137"/>
    </location>
</feature>
<evidence type="ECO:0000313" key="4">
    <source>
        <dbReference type="Proteomes" id="UP000325577"/>
    </source>
</evidence>
<feature type="region of interest" description="Disordered" evidence="1">
    <location>
        <begin position="112"/>
        <end position="137"/>
    </location>
</feature>
<accession>A0A5J5AA58</accession>
<evidence type="ECO:0000256" key="1">
    <source>
        <dbReference type="SAM" id="MobiDB-lite"/>
    </source>
</evidence>
<keyword evidence="4" id="KW-1185">Reference proteome</keyword>
<reference evidence="3 4" key="1">
    <citation type="submission" date="2019-09" db="EMBL/GenBank/DDBJ databases">
        <title>A chromosome-level genome assembly of the Chinese tupelo Nyssa sinensis.</title>
        <authorList>
            <person name="Yang X."/>
            <person name="Kang M."/>
            <person name="Yang Y."/>
            <person name="Xiong H."/>
            <person name="Wang M."/>
            <person name="Zhang Z."/>
            <person name="Wang Z."/>
            <person name="Wu H."/>
            <person name="Ma T."/>
            <person name="Liu J."/>
            <person name="Xi Z."/>
        </authorList>
    </citation>
    <scope>NUCLEOTIDE SEQUENCE [LARGE SCALE GENOMIC DNA]</scope>
    <source>
        <strain evidence="3">J267</strain>
        <tissue evidence="3">Leaf</tissue>
    </source>
</reference>
<feature type="compositionally biased region" description="Polar residues" evidence="1">
    <location>
        <begin position="112"/>
        <end position="122"/>
    </location>
</feature>
<name>A0A5J5AA58_9ASTE</name>
<dbReference type="AlphaFoldDB" id="A0A5J5AA58"/>
<dbReference type="PANTHER" id="PTHR11538:SF70">
    <property type="entry name" value="25S RRNA (URIDINE-N(3))-METHYLTRANSFERASE BMT5-LIKE DOMAIN-CONTAINING PROTEIN"/>
    <property type="match status" value="1"/>
</dbReference>